<dbReference type="Gene3D" id="1.10.10.60">
    <property type="entry name" value="Homeodomain-like"/>
    <property type="match status" value="1"/>
</dbReference>
<keyword evidence="7" id="KW-1185">Reference proteome</keyword>
<dbReference type="InterPro" id="IPR001647">
    <property type="entry name" value="HTH_TetR"/>
</dbReference>
<reference evidence="6 7" key="1">
    <citation type="submission" date="2023-12" db="EMBL/GenBank/DDBJ databases">
        <title>Amycolatopsis sp. V23-08.</title>
        <authorList>
            <person name="Somphong A."/>
        </authorList>
    </citation>
    <scope>NUCLEOTIDE SEQUENCE [LARGE SCALE GENOMIC DNA]</scope>
    <source>
        <strain evidence="6 7">V23-08</strain>
    </source>
</reference>
<keyword evidence="2 4" id="KW-0238">DNA-binding</keyword>
<dbReference type="PRINTS" id="PR00455">
    <property type="entry name" value="HTHTETR"/>
</dbReference>
<evidence type="ECO:0000256" key="4">
    <source>
        <dbReference type="PROSITE-ProRule" id="PRU00335"/>
    </source>
</evidence>
<keyword evidence="3" id="KW-0804">Transcription</keyword>
<dbReference type="Gene3D" id="1.10.357.10">
    <property type="entry name" value="Tetracycline Repressor, domain 2"/>
    <property type="match status" value="1"/>
</dbReference>
<dbReference type="InterPro" id="IPR011075">
    <property type="entry name" value="TetR_C"/>
</dbReference>
<dbReference type="RefSeq" id="WP_323330675.1">
    <property type="nucleotide sequence ID" value="NZ_JAYFSI010000006.1"/>
</dbReference>
<evidence type="ECO:0000256" key="1">
    <source>
        <dbReference type="ARBA" id="ARBA00023015"/>
    </source>
</evidence>
<dbReference type="PANTHER" id="PTHR47506:SF1">
    <property type="entry name" value="HTH-TYPE TRANSCRIPTIONAL REGULATOR YJDC"/>
    <property type="match status" value="1"/>
</dbReference>
<evidence type="ECO:0000256" key="2">
    <source>
        <dbReference type="ARBA" id="ARBA00023125"/>
    </source>
</evidence>
<dbReference type="InterPro" id="IPR023772">
    <property type="entry name" value="DNA-bd_HTH_TetR-type_CS"/>
</dbReference>
<dbReference type="InterPro" id="IPR009057">
    <property type="entry name" value="Homeodomain-like_sf"/>
</dbReference>
<evidence type="ECO:0000313" key="7">
    <source>
        <dbReference type="Proteomes" id="UP001304298"/>
    </source>
</evidence>
<dbReference type="SUPFAM" id="SSF46689">
    <property type="entry name" value="Homeodomain-like"/>
    <property type="match status" value="1"/>
</dbReference>
<dbReference type="Pfam" id="PF00440">
    <property type="entry name" value="TetR_N"/>
    <property type="match status" value="1"/>
</dbReference>
<dbReference type="PROSITE" id="PS01081">
    <property type="entry name" value="HTH_TETR_1"/>
    <property type="match status" value="1"/>
</dbReference>
<organism evidence="6 7">
    <name type="scientific">Amycolatopsis heterodermiae</name>
    <dbReference type="NCBI Taxonomy" id="3110235"/>
    <lineage>
        <taxon>Bacteria</taxon>
        <taxon>Bacillati</taxon>
        <taxon>Actinomycetota</taxon>
        <taxon>Actinomycetes</taxon>
        <taxon>Pseudonocardiales</taxon>
        <taxon>Pseudonocardiaceae</taxon>
        <taxon>Amycolatopsis</taxon>
    </lineage>
</organism>
<feature type="DNA-binding region" description="H-T-H motif" evidence="4">
    <location>
        <begin position="29"/>
        <end position="48"/>
    </location>
</feature>
<name>A0ABU5RCI5_9PSEU</name>
<gene>
    <name evidence="6" type="ORF">VA596_25515</name>
</gene>
<dbReference type="PROSITE" id="PS50977">
    <property type="entry name" value="HTH_TETR_2"/>
    <property type="match status" value="1"/>
</dbReference>
<dbReference type="SUPFAM" id="SSF48498">
    <property type="entry name" value="Tetracyclin repressor-like, C-terminal domain"/>
    <property type="match status" value="1"/>
</dbReference>
<comment type="caution">
    <text evidence="6">The sequence shown here is derived from an EMBL/GenBank/DDBJ whole genome shotgun (WGS) entry which is preliminary data.</text>
</comment>
<evidence type="ECO:0000259" key="5">
    <source>
        <dbReference type="PROSITE" id="PS50977"/>
    </source>
</evidence>
<evidence type="ECO:0000256" key="3">
    <source>
        <dbReference type="ARBA" id="ARBA00023163"/>
    </source>
</evidence>
<accession>A0ABU5RCI5</accession>
<dbReference type="InterPro" id="IPR036271">
    <property type="entry name" value="Tet_transcr_reg_TetR-rel_C_sf"/>
</dbReference>
<proteinExistence type="predicted"/>
<protein>
    <submittedName>
        <fullName evidence="6">TetR/AcrR family transcriptional regulator</fullName>
    </submittedName>
</protein>
<dbReference type="Pfam" id="PF16925">
    <property type="entry name" value="TetR_C_13"/>
    <property type="match status" value="1"/>
</dbReference>
<keyword evidence="1" id="KW-0805">Transcription regulation</keyword>
<feature type="domain" description="HTH tetR-type" evidence="5">
    <location>
        <begin position="6"/>
        <end position="66"/>
    </location>
</feature>
<dbReference type="EMBL" id="JAYFSI010000006">
    <property type="protein sequence ID" value="MEA5362916.1"/>
    <property type="molecule type" value="Genomic_DNA"/>
</dbReference>
<dbReference type="Proteomes" id="UP001304298">
    <property type="component" value="Unassembled WGS sequence"/>
</dbReference>
<dbReference type="PANTHER" id="PTHR47506">
    <property type="entry name" value="TRANSCRIPTIONAL REGULATORY PROTEIN"/>
    <property type="match status" value="1"/>
</dbReference>
<evidence type="ECO:0000313" key="6">
    <source>
        <dbReference type="EMBL" id="MEA5362916.1"/>
    </source>
</evidence>
<sequence>MARPREFDVDAALDRAVDVFWEHGYEGASLAQLTEAMGINKPSMYAAFGDKRQLFEKAVQRYIAVGPAWEMEAFALPTAREATATFLHRTVDVVASDDHPHGCLVVQGIGKCSPDNRPMRDYVAQQRANALELIRERFERAVAEGDPTMNADPETLALYTAGLSEGIAVRANDGVPAAKLHRMVDLAIQGVFVQPVATG</sequence>